<dbReference type="Proteomes" id="UP000287352">
    <property type="component" value="Unassembled WGS sequence"/>
</dbReference>
<dbReference type="SUPFAM" id="SSF81606">
    <property type="entry name" value="PP2C-like"/>
    <property type="match status" value="1"/>
</dbReference>
<dbReference type="EMBL" id="BIFR01000002">
    <property type="protein sequence ID" value="GCE15093.1"/>
    <property type="molecule type" value="Genomic_DNA"/>
</dbReference>
<dbReference type="AlphaFoldDB" id="A0A402A7I7"/>
<evidence type="ECO:0000259" key="1">
    <source>
        <dbReference type="PROSITE" id="PS51746"/>
    </source>
</evidence>
<dbReference type="CDD" id="cd00143">
    <property type="entry name" value="PP2Cc"/>
    <property type="match status" value="1"/>
</dbReference>
<protein>
    <recommendedName>
        <fullName evidence="1">PPM-type phosphatase domain-containing protein</fullName>
    </recommendedName>
</protein>
<evidence type="ECO:0000313" key="2">
    <source>
        <dbReference type="EMBL" id="GCE15093.1"/>
    </source>
</evidence>
<accession>A0A402A7I7</accession>
<dbReference type="Gene3D" id="3.60.40.10">
    <property type="entry name" value="PPM-type phosphatase domain"/>
    <property type="match status" value="1"/>
</dbReference>
<evidence type="ECO:0000313" key="3">
    <source>
        <dbReference type="Proteomes" id="UP000287352"/>
    </source>
</evidence>
<gene>
    <name evidence="2" type="ORF">KTT_49520</name>
</gene>
<dbReference type="PANTHER" id="PTHR12320">
    <property type="entry name" value="PROTEIN PHOSPHATASE 2C"/>
    <property type="match status" value="1"/>
</dbReference>
<dbReference type="InterPro" id="IPR036457">
    <property type="entry name" value="PPM-type-like_dom_sf"/>
</dbReference>
<name>A0A402A7I7_9CHLR</name>
<dbReference type="PANTHER" id="PTHR12320:SF1">
    <property type="entry name" value="PROTEIN PHOSPHATASE PTC7 HOMOLOG"/>
    <property type="match status" value="1"/>
</dbReference>
<dbReference type="InterPro" id="IPR039123">
    <property type="entry name" value="PPTC7"/>
</dbReference>
<keyword evidence="3" id="KW-1185">Reference proteome</keyword>
<dbReference type="Pfam" id="PF07228">
    <property type="entry name" value="SpoIIE"/>
    <property type="match status" value="1"/>
</dbReference>
<reference evidence="3" key="1">
    <citation type="submission" date="2018-12" db="EMBL/GenBank/DDBJ databases">
        <title>Tengunoibacter tsumagoiensis gen. nov., sp. nov., Dictyobacter kobayashii sp. nov., D. alpinus sp. nov., and D. joshuensis sp. nov. and description of Dictyobacteraceae fam. nov. within the order Ktedonobacterales isolated from Tengu-no-mugimeshi.</title>
        <authorList>
            <person name="Wang C.M."/>
            <person name="Zheng Y."/>
            <person name="Sakai Y."/>
            <person name="Toyoda A."/>
            <person name="Minakuchi Y."/>
            <person name="Abe K."/>
            <person name="Yokota A."/>
            <person name="Yabe S."/>
        </authorList>
    </citation>
    <scope>NUCLEOTIDE SEQUENCE [LARGE SCALE GENOMIC DNA]</scope>
    <source>
        <strain evidence="3">Uno3</strain>
    </source>
</reference>
<dbReference type="GO" id="GO:0004722">
    <property type="term" value="F:protein serine/threonine phosphatase activity"/>
    <property type="evidence" value="ECO:0007669"/>
    <property type="project" value="TreeGrafter"/>
</dbReference>
<dbReference type="InterPro" id="IPR001932">
    <property type="entry name" value="PPM-type_phosphatase-like_dom"/>
</dbReference>
<dbReference type="PROSITE" id="PS51746">
    <property type="entry name" value="PPM_2"/>
    <property type="match status" value="1"/>
</dbReference>
<sequence length="191" mass="21333">MIHTADKAIASLEIPPEEKRPATTAALVVLSLQQDQVYATTAHIGDSRIYLLRSEALQRLTEDNGYFPFAVRRGIITKEASRQIEQAERASDLSPEEQAHFARRHQITCAVGWSDFPRIQTRSLALVPGDTLVVCTDGVHDNLTDHEIATVLHQSDENKAQRLVSAAYQRSQQMHFRAKPDDITAIVVSYS</sequence>
<proteinExistence type="predicted"/>
<organism evidence="2 3">
    <name type="scientific">Tengunoibacter tsumagoiensis</name>
    <dbReference type="NCBI Taxonomy" id="2014871"/>
    <lineage>
        <taxon>Bacteria</taxon>
        <taxon>Bacillati</taxon>
        <taxon>Chloroflexota</taxon>
        <taxon>Ktedonobacteria</taxon>
        <taxon>Ktedonobacterales</taxon>
        <taxon>Dictyobacteraceae</taxon>
        <taxon>Tengunoibacter</taxon>
    </lineage>
</organism>
<feature type="domain" description="PPM-type phosphatase" evidence="1">
    <location>
        <begin position="1"/>
        <end position="190"/>
    </location>
</feature>
<comment type="caution">
    <text evidence="2">The sequence shown here is derived from an EMBL/GenBank/DDBJ whole genome shotgun (WGS) entry which is preliminary data.</text>
</comment>